<dbReference type="EMBL" id="OX395145">
    <property type="protein sequence ID" value="CAI5799277.1"/>
    <property type="molecule type" value="Genomic_DNA"/>
</dbReference>
<evidence type="ECO:0000256" key="6">
    <source>
        <dbReference type="ARBA" id="ARBA00022771"/>
    </source>
</evidence>
<dbReference type="Pfam" id="PF19317">
    <property type="entry name" value="Gag_p24_C"/>
    <property type="match status" value="1"/>
</dbReference>
<feature type="region of interest" description="Disordered" evidence="9">
    <location>
        <begin position="697"/>
        <end position="721"/>
    </location>
</feature>
<gene>
    <name evidence="11" type="ORF">PODLI_1B005352</name>
</gene>
<protein>
    <recommendedName>
        <fullName evidence="1">Gag polyprotein</fullName>
    </recommendedName>
</protein>
<dbReference type="SMART" id="SM00343">
    <property type="entry name" value="ZnF_C2HC"/>
    <property type="match status" value="1"/>
</dbReference>
<dbReference type="Gene3D" id="3.90.70.10">
    <property type="entry name" value="Cysteine proteinases"/>
    <property type="match status" value="1"/>
</dbReference>
<dbReference type="PANTHER" id="PTHR40389:SF4">
    <property type="match status" value="1"/>
</dbReference>
<dbReference type="Pfam" id="PF00078">
    <property type="entry name" value="RVT_1"/>
    <property type="match status" value="1"/>
</dbReference>
<keyword evidence="6 8" id="KW-0863">Zinc-finger</keyword>
<evidence type="ECO:0000256" key="4">
    <source>
        <dbReference type="ARBA" id="ARBA00022637"/>
    </source>
</evidence>
<keyword evidence="5" id="KW-0479">Metal-binding</keyword>
<dbReference type="SMART" id="SM00848">
    <property type="entry name" value="Inhibitor_I29"/>
    <property type="match status" value="1"/>
</dbReference>
<dbReference type="GO" id="GO:0039702">
    <property type="term" value="P:viral budding via host ESCRT complex"/>
    <property type="evidence" value="ECO:0007669"/>
    <property type="project" value="UniProtKB-KW"/>
</dbReference>
<evidence type="ECO:0000313" key="11">
    <source>
        <dbReference type="EMBL" id="CAI5799277.1"/>
    </source>
</evidence>
<dbReference type="InterPro" id="IPR038765">
    <property type="entry name" value="Papain-like_cys_pep_sf"/>
</dbReference>
<keyword evidence="2" id="KW-1187">Viral budding via the host ESCRT complexes</keyword>
<feature type="domain" description="CCHC-type" evidence="10">
    <location>
        <begin position="242"/>
        <end position="256"/>
    </location>
</feature>
<evidence type="ECO:0000313" key="12">
    <source>
        <dbReference type="Proteomes" id="UP001178461"/>
    </source>
</evidence>
<keyword evidence="7" id="KW-0862">Zinc</keyword>
<keyword evidence="4" id="KW-1198">Viral budding</keyword>
<dbReference type="SUPFAM" id="SSF47943">
    <property type="entry name" value="Retrovirus capsid protein, N-terminal core domain"/>
    <property type="match status" value="1"/>
</dbReference>
<accession>A0AA35LN68</accession>
<dbReference type="Gene3D" id="4.10.60.10">
    <property type="entry name" value="Zinc finger, CCHC-type"/>
    <property type="match status" value="1"/>
</dbReference>
<dbReference type="PANTHER" id="PTHR40389">
    <property type="entry name" value="ENDOGENOUS RETROVIRUS GROUP K MEMBER 24 GAG POLYPROTEIN-RELATED"/>
    <property type="match status" value="1"/>
</dbReference>
<keyword evidence="4" id="KW-1188">Viral release from host cell</keyword>
<evidence type="ECO:0000256" key="9">
    <source>
        <dbReference type="SAM" id="MobiDB-lite"/>
    </source>
</evidence>
<evidence type="ECO:0000256" key="8">
    <source>
        <dbReference type="PROSITE-ProRule" id="PRU00047"/>
    </source>
</evidence>
<dbReference type="SUPFAM" id="SSF47353">
    <property type="entry name" value="Retrovirus capsid dimerization domain-like"/>
    <property type="match status" value="1"/>
</dbReference>
<dbReference type="Pfam" id="PF00607">
    <property type="entry name" value="Gag_p24"/>
    <property type="match status" value="1"/>
</dbReference>
<dbReference type="InterPro" id="IPR008916">
    <property type="entry name" value="Retrov_capsid_C"/>
</dbReference>
<dbReference type="InterPro" id="IPR050195">
    <property type="entry name" value="Primate_lentivir_Gag_pol-like"/>
</dbReference>
<dbReference type="InterPro" id="IPR043502">
    <property type="entry name" value="DNA/RNA_pol_sf"/>
</dbReference>
<dbReference type="GO" id="GO:0003676">
    <property type="term" value="F:nucleic acid binding"/>
    <property type="evidence" value="ECO:0007669"/>
    <property type="project" value="InterPro"/>
</dbReference>
<dbReference type="Pfam" id="PF08246">
    <property type="entry name" value="Inhibitor_I29"/>
    <property type="match status" value="1"/>
</dbReference>
<dbReference type="SUPFAM" id="SSF57756">
    <property type="entry name" value="Retrovirus zinc finger-like domains"/>
    <property type="match status" value="1"/>
</dbReference>
<dbReference type="SUPFAM" id="SSF56672">
    <property type="entry name" value="DNA/RNA polymerases"/>
    <property type="match status" value="1"/>
</dbReference>
<dbReference type="GO" id="GO:0008270">
    <property type="term" value="F:zinc ion binding"/>
    <property type="evidence" value="ECO:0007669"/>
    <property type="project" value="UniProtKB-KW"/>
</dbReference>
<reference evidence="11" key="1">
    <citation type="submission" date="2022-12" db="EMBL/GenBank/DDBJ databases">
        <authorList>
            <person name="Alioto T."/>
            <person name="Alioto T."/>
            <person name="Gomez Garrido J."/>
        </authorList>
    </citation>
    <scope>NUCLEOTIDE SEQUENCE</scope>
</reference>
<dbReference type="InterPro" id="IPR036157">
    <property type="entry name" value="dUTPase-like_sf"/>
</dbReference>
<dbReference type="InterPro" id="IPR000477">
    <property type="entry name" value="RT_dom"/>
</dbReference>
<dbReference type="Gene3D" id="3.10.10.10">
    <property type="entry name" value="HIV Type 1 Reverse Transcriptase, subunit A, domain 1"/>
    <property type="match status" value="1"/>
</dbReference>
<name>A0AA35LN68_9SAUR</name>
<dbReference type="Gene3D" id="1.10.375.10">
    <property type="entry name" value="Human Immunodeficiency Virus Type 1 Capsid Protein"/>
    <property type="match status" value="1"/>
</dbReference>
<dbReference type="Gene3D" id="1.10.1200.30">
    <property type="match status" value="1"/>
</dbReference>
<dbReference type="InterPro" id="IPR045345">
    <property type="entry name" value="Gag_p24_C"/>
</dbReference>
<dbReference type="SUPFAM" id="SSF51283">
    <property type="entry name" value="dUTPase-like"/>
    <property type="match status" value="1"/>
</dbReference>
<organism evidence="11 12">
    <name type="scientific">Podarcis lilfordi</name>
    <name type="common">Lilford's wall lizard</name>
    <dbReference type="NCBI Taxonomy" id="74358"/>
    <lineage>
        <taxon>Eukaryota</taxon>
        <taxon>Metazoa</taxon>
        <taxon>Chordata</taxon>
        <taxon>Craniata</taxon>
        <taxon>Vertebrata</taxon>
        <taxon>Euteleostomi</taxon>
        <taxon>Lepidosauria</taxon>
        <taxon>Squamata</taxon>
        <taxon>Bifurcata</taxon>
        <taxon>Unidentata</taxon>
        <taxon>Episquamata</taxon>
        <taxon>Laterata</taxon>
        <taxon>Lacertibaenia</taxon>
        <taxon>Lacertidae</taxon>
        <taxon>Podarcis</taxon>
    </lineage>
</organism>
<dbReference type="Gene3D" id="2.70.40.10">
    <property type="match status" value="1"/>
</dbReference>
<evidence type="ECO:0000256" key="5">
    <source>
        <dbReference type="ARBA" id="ARBA00022723"/>
    </source>
</evidence>
<dbReference type="SUPFAM" id="SSF54001">
    <property type="entry name" value="Cysteine proteinases"/>
    <property type="match status" value="1"/>
</dbReference>
<evidence type="ECO:0000256" key="7">
    <source>
        <dbReference type="ARBA" id="ARBA00022833"/>
    </source>
</evidence>
<dbReference type="PROSITE" id="PS50158">
    <property type="entry name" value="ZF_CCHC"/>
    <property type="match status" value="1"/>
</dbReference>
<sequence>MPSAFPISYTNPGTAEQQIMYEMLPYSILRELRKAITDSGLKSSYVVGMLEGIATGYTMLPQDWKDLMRMLLSPAQYVVFESEFKHCAVALADPQHSANQLFGAGPYDNIPAQAQLTPLHFSRTATCVQCAFRKVPVSGQPLSSFVNIKQQHSEPYHQFIDRLKESVTRQIDNTTAQNELMKKLAFENANTDCKKVLQSIIHRPKYDLADMIQACADVGSQSHAMSLLAGAIQAGNKPTGNCFNCKHPGHFAKQCRAPGGGANRNGKAHKAKPSKKCPKCAKEGIQVIPGVLDPDYVGTIMVQLWSHMPMQLKKGESWAHLVVLPSHPTVSIMDSNLHELSPFPPQLLAVIQRTGEQKLLRKYKINGTVLEGLIDTGADISEKDRKFFVFTVPVLNNSQPTERYQWKVLPQGMLNSPTMCQQYISHGTPCCLSRLSIILPKKHHLSRSRYRRSIELTNDCDAFVSLPSRSEYISLAVSLLGVPGLAVRNRMTINSLACSAAKALNFTSQALHLLNKEQSELQHGLLQNRTAIDYLLMLHHYGCEQVDDMCCFNITDNSKAIQSQISHLQNLTHHIKQDVGFSGLWDSFTQWLTGNQLINFSSKSTHDSVSKQRQLLSALECEEEEAFRRAVWEKNLQRIEQHNQEGNSFQLAMNHLGDLTDEEFNKMLSSFRSDSADQPGKKVALFQGSASLETPKEVDWRTKGYVTPVKNQVSPEQPEET</sequence>
<evidence type="ECO:0000259" key="10">
    <source>
        <dbReference type="PROSITE" id="PS50158"/>
    </source>
</evidence>
<dbReference type="AlphaFoldDB" id="A0AA35LN68"/>
<dbReference type="InterPro" id="IPR013201">
    <property type="entry name" value="Prot_inhib_I29"/>
</dbReference>
<keyword evidence="3" id="KW-0945">Host-virus interaction</keyword>
<evidence type="ECO:0000256" key="1">
    <source>
        <dbReference type="ARBA" id="ARBA00019628"/>
    </source>
</evidence>
<keyword evidence="12" id="KW-1185">Reference proteome</keyword>
<dbReference type="SUPFAM" id="SSF58069">
    <property type="entry name" value="Virus ectodomain"/>
    <property type="match status" value="1"/>
</dbReference>
<proteinExistence type="predicted"/>
<evidence type="ECO:0000256" key="2">
    <source>
        <dbReference type="ARBA" id="ARBA00022462"/>
    </source>
</evidence>
<dbReference type="InterPro" id="IPR008919">
    <property type="entry name" value="Retrov_capsid_N"/>
</dbReference>
<evidence type="ECO:0000256" key="3">
    <source>
        <dbReference type="ARBA" id="ARBA00022581"/>
    </source>
</evidence>
<dbReference type="Proteomes" id="UP001178461">
    <property type="component" value="Chromosome W"/>
</dbReference>
<dbReference type="InterPro" id="IPR036875">
    <property type="entry name" value="Znf_CCHC_sf"/>
</dbReference>
<dbReference type="Gene3D" id="1.10.287.210">
    <property type="match status" value="1"/>
</dbReference>
<dbReference type="InterPro" id="IPR001878">
    <property type="entry name" value="Znf_CCHC"/>
</dbReference>